<dbReference type="AlphaFoldDB" id="A0A7J7LIE4"/>
<dbReference type="OrthoDB" id="2008522at2759"/>
<gene>
    <name evidence="1" type="ORF">GIB67_033844</name>
</gene>
<comment type="caution">
    <text evidence="1">The sequence shown here is derived from an EMBL/GenBank/DDBJ whole genome shotgun (WGS) entry which is preliminary data.</text>
</comment>
<evidence type="ECO:0000313" key="1">
    <source>
        <dbReference type="EMBL" id="KAF6142417.1"/>
    </source>
</evidence>
<dbReference type="EMBL" id="JACGCM010002260">
    <property type="protein sequence ID" value="KAF6142417.1"/>
    <property type="molecule type" value="Genomic_DNA"/>
</dbReference>
<proteinExistence type="predicted"/>
<organism evidence="1 2">
    <name type="scientific">Kingdonia uniflora</name>
    <dbReference type="NCBI Taxonomy" id="39325"/>
    <lineage>
        <taxon>Eukaryota</taxon>
        <taxon>Viridiplantae</taxon>
        <taxon>Streptophyta</taxon>
        <taxon>Embryophyta</taxon>
        <taxon>Tracheophyta</taxon>
        <taxon>Spermatophyta</taxon>
        <taxon>Magnoliopsida</taxon>
        <taxon>Ranunculales</taxon>
        <taxon>Circaeasteraceae</taxon>
        <taxon>Kingdonia</taxon>
    </lineage>
</organism>
<accession>A0A7J7LIE4</accession>
<protein>
    <submittedName>
        <fullName evidence="1">Uncharacterized protein</fullName>
    </submittedName>
</protein>
<reference evidence="1 2" key="1">
    <citation type="journal article" date="2020" name="IScience">
        <title>Genome Sequencing of the Endangered Kingdonia uniflora (Circaeasteraceae, Ranunculales) Reveals Potential Mechanisms of Evolutionary Specialization.</title>
        <authorList>
            <person name="Sun Y."/>
            <person name="Deng T."/>
            <person name="Zhang A."/>
            <person name="Moore M.J."/>
            <person name="Landis J.B."/>
            <person name="Lin N."/>
            <person name="Zhang H."/>
            <person name="Zhang X."/>
            <person name="Huang J."/>
            <person name="Zhang X."/>
            <person name="Sun H."/>
            <person name="Wang H."/>
        </authorList>
    </citation>
    <scope>NUCLEOTIDE SEQUENCE [LARGE SCALE GENOMIC DNA]</scope>
    <source>
        <strain evidence="1">TB1705</strain>
        <tissue evidence="1">Leaf</tissue>
    </source>
</reference>
<sequence>MASFSVFGLASKTEEICDAMSVIEIELEERKLGNSIGSELKVRMGLINGEDNGSIIEETESVAMGFEELVVGCGVDVSPESCVRVVEVEASPKTDNVTVEASPFEVLDKTSILERNFDKSSVDSRMNLVGRRSGRKKSVSRRDWWWRHDSGVV</sequence>
<keyword evidence="2" id="KW-1185">Reference proteome</keyword>
<evidence type="ECO:0000313" key="2">
    <source>
        <dbReference type="Proteomes" id="UP000541444"/>
    </source>
</evidence>
<dbReference type="Proteomes" id="UP000541444">
    <property type="component" value="Unassembled WGS sequence"/>
</dbReference>
<name>A0A7J7LIE4_9MAGN</name>